<gene>
    <name evidence="2" type="ORF">GCK72_001645</name>
</gene>
<dbReference type="Proteomes" id="UP000483820">
    <property type="component" value="Chromosome I"/>
</dbReference>
<dbReference type="AlphaFoldDB" id="A0A6A5HPI5"/>
<dbReference type="RefSeq" id="XP_053591708.1">
    <property type="nucleotide sequence ID" value="XM_053723063.1"/>
</dbReference>
<dbReference type="CTD" id="78773293"/>
<organism evidence="2 3">
    <name type="scientific">Caenorhabditis remanei</name>
    <name type="common">Caenorhabditis vulgaris</name>
    <dbReference type="NCBI Taxonomy" id="31234"/>
    <lineage>
        <taxon>Eukaryota</taxon>
        <taxon>Metazoa</taxon>
        <taxon>Ecdysozoa</taxon>
        <taxon>Nematoda</taxon>
        <taxon>Chromadorea</taxon>
        <taxon>Rhabditida</taxon>
        <taxon>Rhabditina</taxon>
        <taxon>Rhabditomorpha</taxon>
        <taxon>Rhabditoidea</taxon>
        <taxon>Rhabditidae</taxon>
        <taxon>Peloderinae</taxon>
        <taxon>Caenorhabditis</taxon>
    </lineage>
</organism>
<dbReference type="GeneID" id="78773293"/>
<sequence length="67" mass="7801">MKMLRKIFIVMLCALLFVQIHAETRCEDHLKMYASTFCECKSAFLDFFENACQIQMPRDNIATACCN</sequence>
<evidence type="ECO:0000313" key="3">
    <source>
        <dbReference type="Proteomes" id="UP000483820"/>
    </source>
</evidence>
<feature type="signal peptide" evidence="1">
    <location>
        <begin position="1"/>
        <end position="22"/>
    </location>
</feature>
<dbReference type="KEGG" id="crq:GCK72_001645"/>
<dbReference type="EMBL" id="WUAV01000001">
    <property type="protein sequence ID" value="KAF1769828.1"/>
    <property type="molecule type" value="Genomic_DNA"/>
</dbReference>
<name>A0A6A5HPI5_CAERE</name>
<feature type="chain" id="PRO_5025540875" evidence="1">
    <location>
        <begin position="23"/>
        <end position="67"/>
    </location>
</feature>
<keyword evidence="1" id="KW-0732">Signal</keyword>
<comment type="caution">
    <text evidence="2">The sequence shown here is derived from an EMBL/GenBank/DDBJ whole genome shotgun (WGS) entry which is preliminary data.</text>
</comment>
<protein>
    <submittedName>
        <fullName evidence="2">Uncharacterized protein</fullName>
    </submittedName>
</protein>
<reference evidence="2 3" key="1">
    <citation type="submission" date="2019-12" db="EMBL/GenBank/DDBJ databases">
        <title>Chromosome-level assembly of the Caenorhabditis remanei genome.</title>
        <authorList>
            <person name="Teterina A.A."/>
            <person name="Willis J.H."/>
            <person name="Phillips P.C."/>
        </authorList>
    </citation>
    <scope>NUCLEOTIDE SEQUENCE [LARGE SCALE GENOMIC DNA]</scope>
    <source>
        <strain evidence="2 3">PX506</strain>
        <tissue evidence="2">Whole organism</tissue>
    </source>
</reference>
<accession>A0A6A5HPI5</accession>
<evidence type="ECO:0000313" key="2">
    <source>
        <dbReference type="EMBL" id="KAF1769828.1"/>
    </source>
</evidence>
<proteinExistence type="predicted"/>
<evidence type="ECO:0000256" key="1">
    <source>
        <dbReference type="SAM" id="SignalP"/>
    </source>
</evidence>